<evidence type="ECO:0000256" key="3">
    <source>
        <dbReference type="ARBA" id="ARBA00022692"/>
    </source>
</evidence>
<evidence type="ECO:0000313" key="7">
    <source>
        <dbReference type="EMBL" id="MBF0637182.1"/>
    </source>
</evidence>
<feature type="transmembrane region" description="Helical" evidence="6">
    <location>
        <begin position="146"/>
        <end position="168"/>
    </location>
</feature>
<feature type="transmembrane region" description="Helical" evidence="6">
    <location>
        <begin position="75"/>
        <end position="93"/>
    </location>
</feature>
<keyword evidence="4 6" id="KW-1133">Transmembrane helix</keyword>
<dbReference type="InterPro" id="IPR001123">
    <property type="entry name" value="LeuE-type"/>
</dbReference>
<gene>
    <name evidence="7" type="ORF">INT08_08365</name>
</gene>
<keyword evidence="2" id="KW-1003">Cell membrane</keyword>
<dbReference type="Pfam" id="PF01810">
    <property type="entry name" value="LysE"/>
    <property type="match status" value="1"/>
</dbReference>
<organism evidence="7 8">
    <name type="scientific">Prosthecochloris ethylica</name>
    <dbReference type="NCBI Taxonomy" id="2743976"/>
    <lineage>
        <taxon>Bacteria</taxon>
        <taxon>Pseudomonadati</taxon>
        <taxon>Chlorobiota</taxon>
        <taxon>Chlorobiia</taxon>
        <taxon>Chlorobiales</taxon>
        <taxon>Chlorobiaceae</taxon>
        <taxon>Prosthecochloris</taxon>
    </lineage>
</organism>
<feature type="transmembrane region" description="Helical" evidence="6">
    <location>
        <begin position="188"/>
        <end position="206"/>
    </location>
</feature>
<dbReference type="RefSeq" id="WP_114608119.1">
    <property type="nucleotide sequence ID" value="NZ_JABVZQ010000012.1"/>
</dbReference>
<reference evidence="7 8" key="1">
    <citation type="journal article" date="2020" name="Microorganisms">
        <title>Simultaneous Genome Sequencing of Prosthecochloris ethylica and Desulfuromonas acetoxidans within a Syntrophic Mixture Reveals Unique Pili and Protein Interactions.</title>
        <authorList>
            <person name="Kyndt J.A."/>
            <person name="Van Beeumen J.J."/>
            <person name="Meyer T.E."/>
        </authorList>
    </citation>
    <scope>NUCLEOTIDE SEQUENCE [LARGE SCALE GENOMIC DNA]</scope>
    <source>
        <strain evidence="7 8">N3</strain>
    </source>
</reference>
<proteinExistence type="predicted"/>
<evidence type="ECO:0000313" key="8">
    <source>
        <dbReference type="Proteomes" id="UP000619838"/>
    </source>
</evidence>
<keyword evidence="5 6" id="KW-0472">Membrane</keyword>
<evidence type="ECO:0000256" key="5">
    <source>
        <dbReference type="ARBA" id="ARBA00023136"/>
    </source>
</evidence>
<evidence type="ECO:0000256" key="2">
    <source>
        <dbReference type="ARBA" id="ARBA00022475"/>
    </source>
</evidence>
<feature type="transmembrane region" description="Helical" evidence="6">
    <location>
        <begin position="113"/>
        <end position="134"/>
    </location>
</feature>
<dbReference type="PANTHER" id="PTHR30086">
    <property type="entry name" value="ARGININE EXPORTER PROTEIN ARGO"/>
    <property type="match status" value="1"/>
</dbReference>
<dbReference type="Proteomes" id="UP000619838">
    <property type="component" value="Unassembled WGS sequence"/>
</dbReference>
<evidence type="ECO:0000256" key="1">
    <source>
        <dbReference type="ARBA" id="ARBA00004651"/>
    </source>
</evidence>
<name>A0ABR9XSZ9_9CHLB</name>
<keyword evidence="8" id="KW-1185">Reference proteome</keyword>
<comment type="caution">
    <text evidence="7">The sequence shown here is derived from an EMBL/GenBank/DDBJ whole genome shotgun (WGS) entry which is preliminary data.</text>
</comment>
<evidence type="ECO:0000256" key="6">
    <source>
        <dbReference type="SAM" id="Phobius"/>
    </source>
</evidence>
<dbReference type="PIRSF" id="PIRSF006324">
    <property type="entry name" value="LeuE"/>
    <property type="match status" value="1"/>
</dbReference>
<comment type="subcellular location">
    <subcellularLocation>
        <location evidence="1">Cell membrane</location>
        <topology evidence="1">Multi-pass membrane protein</topology>
    </subcellularLocation>
</comment>
<protein>
    <submittedName>
        <fullName evidence="7">LysE family translocator</fullName>
    </submittedName>
</protein>
<keyword evidence="3 6" id="KW-0812">Transmembrane</keyword>
<accession>A0ABR9XSZ9</accession>
<dbReference type="EMBL" id="JADGII010000013">
    <property type="protein sequence ID" value="MBF0637182.1"/>
    <property type="molecule type" value="Genomic_DNA"/>
</dbReference>
<dbReference type="PANTHER" id="PTHR30086:SF20">
    <property type="entry name" value="ARGININE EXPORTER PROTEIN ARGO-RELATED"/>
    <property type="match status" value="1"/>
</dbReference>
<sequence>MIPVDTLIAFFAASLLLALVPGPDNLFVLAESAARGARAGLMITIGLCTGLLVHTAAVAAGIATLLAVSPVAFTLLKLAGAAYLLWLAWQALATGSSDSETTASQPERSGRALYLRGILMNISNPKVALFFLAFLPQFTDPMRGPVALQTVLLGLVFIIAALSVFSVISLSAGALGGYLRQSSGARTAMKYLTATLFTGLAVRLLFSYR</sequence>
<feature type="transmembrane region" description="Helical" evidence="6">
    <location>
        <begin position="40"/>
        <end position="68"/>
    </location>
</feature>
<evidence type="ECO:0000256" key="4">
    <source>
        <dbReference type="ARBA" id="ARBA00022989"/>
    </source>
</evidence>